<evidence type="ECO:0000256" key="6">
    <source>
        <dbReference type="SAM" id="MobiDB-lite"/>
    </source>
</evidence>
<evidence type="ECO:0000313" key="8">
    <source>
        <dbReference type="EMBL" id="MCK9878996.1"/>
    </source>
</evidence>
<dbReference type="InterPro" id="IPR050833">
    <property type="entry name" value="Poly_Biosynth_Transport"/>
</dbReference>
<dbReference type="RefSeq" id="WP_248827050.1">
    <property type="nucleotide sequence ID" value="NZ_JALKFT010000058.1"/>
</dbReference>
<sequence>MTRHAPAVTAGGAAPAGGPPPADRDLPAGDPTATASATPARVGSGTAAGGARRGGSLRGAVPLAAAGLLANVANLGVTLVIARQMSTRSYGAVAQLIAVFFVVSMPGSALLVGVVRRVTIWQHTGRPDLLDGWVRRIRRAGVATVLVVAVLAVAGRGAVAHELSLPGPGGIAEIIIAGAAWCLLCVDRGLLQCARQYGALAANLLVDAGVKTAVTIGLVLGGLAEAGAAMGVLCGVCAALLHTRRALARHPQALGMPRPDLPGAPSAPALVSPTPAVAERTSPELACPDGITPGGTSFAAESVPVAGESTPGTGRAPAAGVASRRLAVEVGAALVALGLLAVLQNVDVLMQGRLAPGRSGSYAAVSVASKVLVLAAVVLAGFLLPETADRRHLGQHALHQLGATIAILLVPAAGLLTAALVAPDTLLALAFGSRFTDASGALFPLAAAMTCLGATVLFTHYLLALGERGVLLALALAAAVTVPLLWWADGDPAATARADLACQAVLAVVTGLSVLAAARRTAREATGRPAGRMVQA</sequence>
<keyword evidence="3 7" id="KW-0812">Transmembrane</keyword>
<feature type="transmembrane region" description="Helical" evidence="7">
    <location>
        <begin position="397"/>
        <end position="421"/>
    </location>
</feature>
<evidence type="ECO:0000256" key="2">
    <source>
        <dbReference type="ARBA" id="ARBA00022475"/>
    </source>
</evidence>
<comment type="subcellular location">
    <subcellularLocation>
        <location evidence="1">Cell membrane</location>
        <topology evidence="1">Multi-pass membrane protein</topology>
    </subcellularLocation>
</comment>
<dbReference type="EMBL" id="JALKFT010000058">
    <property type="protein sequence ID" value="MCK9878996.1"/>
    <property type="molecule type" value="Genomic_DNA"/>
</dbReference>
<comment type="caution">
    <text evidence="8">The sequence shown here is derived from an EMBL/GenBank/DDBJ whole genome shotgun (WGS) entry which is preliminary data.</text>
</comment>
<feature type="region of interest" description="Disordered" evidence="6">
    <location>
        <begin position="253"/>
        <end position="275"/>
    </location>
</feature>
<dbReference type="Proteomes" id="UP001201873">
    <property type="component" value="Unassembled WGS sequence"/>
</dbReference>
<feature type="transmembrane region" description="Helical" evidence="7">
    <location>
        <begin position="60"/>
        <end position="82"/>
    </location>
</feature>
<proteinExistence type="predicted"/>
<evidence type="ECO:0000256" key="4">
    <source>
        <dbReference type="ARBA" id="ARBA00022989"/>
    </source>
</evidence>
<organism evidence="8 9">
    <name type="scientific">Frankia umida</name>
    <dbReference type="NCBI Taxonomy" id="573489"/>
    <lineage>
        <taxon>Bacteria</taxon>
        <taxon>Bacillati</taxon>
        <taxon>Actinomycetota</taxon>
        <taxon>Actinomycetes</taxon>
        <taxon>Frankiales</taxon>
        <taxon>Frankiaceae</taxon>
        <taxon>Frankia</taxon>
    </lineage>
</organism>
<feature type="transmembrane region" description="Helical" evidence="7">
    <location>
        <begin position="226"/>
        <end position="243"/>
    </location>
</feature>
<evidence type="ECO:0000256" key="1">
    <source>
        <dbReference type="ARBA" id="ARBA00004651"/>
    </source>
</evidence>
<keyword evidence="4 7" id="KW-1133">Transmembrane helix</keyword>
<gene>
    <name evidence="8" type="ORF">MXD59_25095</name>
</gene>
<keyword evidence="2" id="KW-1003">Cell membrane</keyword>
<keyword evidence="5 7" id="KW-0472">Membrane</keyword>
<evidence type="ECO:0008006" key="10">
    <source>
        <dbReference type="Google" id="ProtNLM"/>
    </source>
</evidence>
<feature type="transmembrane region" description="Helical" evidence="7">
    <location>
        <begin position="198"/>
        <end position="220"/>
    </location>
</feature>
<evidence type="ECO:0000256" key="7">
    <source>
        <dbReference type="SAM" id="Phobius"/>
    </source>
</evidence>
<accession>A0ABT0K5C3</accession>
<protein>
    <recommendedName>
        <fullName evidence="10">Polysaccharide biosynthesis protein</fullName>
    </recommendedName>
</protein>
<feature type="compositionally biased region" description="Low complexity" evidence="6">
    <location>
        <begin position="1"/>
        <end position="13"/>
    </location>
</feature>
<evidence type="ECO:0000256" key="3">
    <source>
        <dbReference type="ARBA" id="ARBA00022692"/>
    </source>
</evidence>
<name>A0ABT0K5C3_9ACTN</name>
<feature type="transmembrane region" description="Helical" evidence="7">
    <location>
        <begin position="441"/>
        <end position="463"/>
    </location>
</feature>
<feature type="transmembrane region" description="Helical" evidence="7">
    <location>
        <begin position="500"/>
        <end position="518"/>
    </location>
</feature>
<reference evidence="8 9" key="1">
    <citation type="submission" date="2022-04" db="EMBL/GenBank/DDBJ databases">
        <title>Genome diversity in the genus Frankia.</title>
        <authorList>
            <person name="Carlos-Shanley C."/>
            <person name="Hahn D."/>
        </authorList>
    </citation>
    <scope>NUCLEOTIDE SEQUENCE [LARGE SCALE GENOMIC DNA]</scope>
    <source>
        <strain evidence="8 9">Ag45/Mut15</strain>
    </source>
</reference>
<feature type="transmembrane region" description="Helical" evidence="7">
    <location>
        <begin position="326"/>
        <end position="343"/>
    </location>
</feature>
<evidence type="ECO:0000313" key="9">
    <source>
        <dbReference type="Proteomes" id="UP001201873"/>
    </source>
</evidence>
<evidence type="ECO:0000256" key="5">
    <source>
        <dbReference type="ARBA" id="ARBA00023136"/>
    </source>
</evidence>
<feature type="transmembrane region" description="Helical" evidence="7">
    <location>
        <begin position="470"/>
        <end position="488"/>
    </location>
</feature>
<feature type="transmembrane region" description="Helical" evidence="7">
    <location>
        <begin position="94"/>
        <end position="119"/>
    </location>
</feature>
<feature type="region of interest" description="Disordered" evidence="6">
    <location>
        <begin position="1"/>
        <end position="54"/>
    </location>
</feature>
<dbReference type="PANTHER" id="PTHR30250:SF11">
    <property type="entry name" value="O-ANTIGEN TRANSPORTER-RELATED"/>
    <property type="match status" value="1"/>
</dbReference>
<feature type="transmembrane region" description="Helical" evidence="7">
    <location>
        <begin position="140"/>
        <end position="159"/>
    </location>
</feature>
<dbReference type="PANTHER" id="PTHR30250">
    <property type="entry name" value="PST FAMILY PREDICTED COLANIC ACID TRANSPORTER"/>
    <property type="match status" value="1"/>
</dbReference>
<feature type="transmembrane region" description="Helical" evidence="7">
    <location>
        <begin position="363"/>
        <end position="385"/>
    </location>
</feature>
<keyword evidence="9" id="KW-1185">Reference proteome</keyword>
<feature type="transmembrane region" description="Helical" evidence="7">
    <location>
        <begin position="165"/>
        <end position="186"/>
    </location>
</feature>